<keyword evidence="3" id="KW-1185">Reference proteome</keyword>
<evidence type="ECO:0000256" key="1">
    <source>
        <dbReference type="SAM" id="Phobius"/>
    </source>
</evidence>
<proteinExistence type="predicted"/>
<accession>A0A509ECA2</accession>
<reference evidence="2 3" key="1">
    <citation type="submission" date="2019-06" db="EMBL/GenBank/DDBJ databases">
        <authorList>
            <person name="Rodrigo-Torres L."/>
            <person name="Arahal R. D."/>
            <person name="Lucena T."/>
        </authorList>
    </citation>
    <scope>NUCLEOTIDE SEQUENCE [LARGE SCALE GENOMIC DNA]</scope>
    <source>
        <strain evidence="2 3">SB0023/3</strain>
    </source>
</reference>
<evidence type="ECO:0000313" key="3">
    <source>
        <dbReference type="Proteomes" id="UP000410984"/>
    </source>
</evidence>
<feature type="transmembrane region" description="Helical" evidence="1">
    <location>
        <begin position="55"/>
        <end position="73"/>
    </location>
</feature>
<name>A0A509ECA2_9HYPH</name>
<dbReference type="RefSeq" id="WP_142583178.1">
    <property type="nucleotide sequence ID" value="NZ_CABFPH010000029.1"/>
</dbReference>
<keyword evidence="1" id="KW-1133">Transmembrane helix</keyword>
<evidence type="ECO:0000313" key="2">
    <source>
        <dbReference type="EMBL" id="VUD71798.1"/>
    </source>
</evidence>
<protein>
    <submittedName>
        <fullName evidence="2">Uncharacterized protein</fullName>
    </submittedName>
</protein>
<gene>
    <name evidence="2" type="ORF">MET9862_02386</name>
</gene>
<keyword evidence="1" id="KW-0472">Membrane</keyword>
<organism evidence="2 3">
    <name type="scientific">Methylobacterium symbioticum</name>
    <dbReference type="NCBI Taxonomy" id="2584084"/>
    <lineage>
        <taxon>Bacteria</taxon>
        <taxon>Pseudomonadati</taxon>
        <taxon>Pseudomonadota</taxon>
        <taxon>Alphaproteobacteria</taxon>
        <taxon>Hyphomicrobiales</taxon>
        <taxon>Methylobacteriaceae</taxon>
        <taxon>Methylobacterium</taxon>
    </lineage>
</organism>
<dbReference type="Proteomes" id="UP000410984">
    <property type="component" value="Unassembled WGS sequence"/>
</dbReference>
<keyword evidence="1" id="KW-0812">Transmembrane</keyword>
<sequence>MLPRNARRLHAFWRRLQGWRTFIFFTPAFLLTLLDMLHAVDFRQLLLDMGAPEGTAKAIVALCFLMGIVLRAYSTTPPMRRLEPPAEAPR</sequence>
<dbReference type="AlphaFoldDB" id="A0A509ECA2"/>
<dbReference type="EMBL" id="CABFPH010000029">
    <property type="protein sequence ID" value="VUD71798.1"/>
    <property type="molecule type" value="Genomic_DNA"/>
</dbReference>